<gene>
    <name evidence="2" type="ORF">MTR66_13875</name>
</gene>
<protein>
    <submittedName>
        <fullName evidence="2">Uncharacterized protein</fullName>
    </submittedName>
</protein>
<keyword evidence="3" id="KW-1185">Reference proteome</keyword>
<dbReference type="EMBL" id="JALHLG010000020">
    <property type="protein sequence ID" value="MCJ2187901.1"/>
    <property type="molecule type" value="Genomic_DNA"/>
</dbReference>
<evidence type="ECO:0000313" key="3">
    <source>
        <dbReference type="Proteomes" id="UP001202281"/>
    </source>
</evidence>
<organism evidence="2 3">
    <name type="scientific">Novosphingobium beihaiensis</name>
    <dbReference type="NCBI Taxonomy" id="2930389"/>
    <lineage>
        <taxon>Bacteria</taxon>
        <taxon>Pseudomonadati</taxon>
        <taxon>Pseudomonadota</taxon>
        <taxon>Alphaproteobacteria</taxon>
        <taxon>Sphingomonadales</taxon>
        <taxon>Sphingomonadaceae</taxon>
        <taxon>Novosphingobium</taxon>
    </lineage>
</organism>
<accession>A0ABT0BSA5</accession>
<comment type="caution">
    <text evidence="2">The sequence shown here is derived from an EMBL/GenBank/DDBJ whole genome shotgun (WGS) entry which is preliminary data.</text>
</comment>
<feature type="compositionally biased region" description="Basic and acidic residues" evidence="1">
    <location>
        <begin position="94"/>
        <end position="106"/>
    </location>
</feature>
<dbReference type="Proteomes" id="UP001202281">
    <property type="component" value="Unassembled WGS sequence"/>
</dbReference>
<evidence type="ECO:0000313" key="2">
    <source>
        <dbReference type="EMBL" id="MCJ2187901.1"/>
    </source>
</evidence>
<name>A0ABT0BSA5_9SPHN</name>
<proteinExistence type="predicted"/>
<feature type="region of interest" description="Disordered" evidence="1">
    <location>
        <begin position="71"/>
        <end position="106"/>
    </location>
</feature>
<reference evidence="2 3" key="1">
    <citation type="submission" date="2022-04" db="EMBL/GenBank/DDBJ databases">
        <title>Identification of a novel bacterium isolated from mangrove sediments.</title>
        <authorList>
            <person name="Pan X."/>
        </authorList>
    </citation>
    <scope>NUCLEOTIDE SEQUENCE [LARGE SCALE GENOMIC DNA]</scope>
    <source>
        <strain evidence="2 3">B2638</strain>
    </source>
</reference>
<evidence type="ECO:0000256" key="1">
    <source>
        <dbReference type="SAM" id="MobiDB-lite"/>
    </source>
</evidence>
<feature type="compositionally biased region" description="Basic and acidic residues" evidence="1">
    <location>
        <begin position="71"/>
        <end position="87"/>
    </location>
</feature>
<sequence>MEKSRPVDVLRDSNLKASVFRNDGEKGPFYSTTFARTYTDDQGQPRDSHSFAGNELLRLSELARKAYDRTRELHRENAPSRNEKREAFTAQRSQQDRGSRGSEHSR</sequence>
<dbReference type="RefSeq" id="WP_243922038.1">
    <property type="nucleotide sequence ID" value="NZ_JALHLG010000020.1"/>
</dbReference>